<dbReference type="Proteomes" id="UP000830434">
    <property type="component" value="Chromosome"/>
</dbReference>
<dbReference type="AlphaFoldDB" id="A0A8U0IJB0"/>
<reference evidence="2" key="1">
    <citation type="submission" date="2022-04" db="EMBL/GenBank/DDBJ databases">
        <title>Diverse halophilic archaea isolated from saline environments.</title>
        <authorList>
            <person name="Cui H.-L."/>
        </authorList>
    </citation>
    <scope>NUCLEOTIDE SEQUENCE</scope>
    <source>
        <strain evidence="2">XZYJT40</strain>
    </source>
</reference>
<gene>
    <name evidence="2" type="ORF">M0R88_01360</name>
</gene>
<keyword evidence="1" id="KW-0472">Membrane</keyword>
<keyword evidence="1" id="KW-1133">Transmembrane helix</keyword>
<dbReference type="GeneID" id="72188461"/>
<accession>A0A8U0IJB0</accession>
<protein>
    <submittedName>
        <fullName evidence="2">Uncharacterized protein</fullName>
    </submittedName>
</protein>
<evidence type="ECO:0000313" key="2">
    <source>
        <dbReference type="EMBL" id="UPW00765.1"/>
    </source>
</evidence>
<sequence length="59" mass="5634">MIDSGLNGGLDRTTKFSVGAAGATRAAAGGMLAIALAVFVGRRSSPLAVGVLVGASSSV</sequence>
<dbReference type="RefSeq" id="WP_248655173.1">
    <property type="nucleotide sequence ID" value="NZ_CP096658.1"/>
</dbReference>
<evidence type="ECO:0000313" key="3">
    <source>
        <dbReference type="Proteomes" id="UP000830434"/>
    </source>
</evidence>
<dbReference type="EMBL" id="CP096658">
    <property type="protein sequence ID" value="UPW00765.1"/>
    <property type="molecule type" value="Genomic_DNA"/>
</dbReference>
<proteinExistence type="predicted"/>
<keyword evidence="3" id="KW-1185">Reference proteome</keyword>
<feature type="transmembrane region" description="Helical" evidence="1">
    <location>
        <begin position="20"/>
        <end position="40"/>
    </location>
</feature>
<dbReference type="KEGG" id="haxz:M0R88_01360"/>
<organism evidence="2 3">
    <name type="scientific">Halorussus gelatinilyticus</name>
    <dbReference type="NCBI Taxonomy" id="2937524"/>
    <lineage>
        <taxon>Archaea</taxon>
        <taxon>Methanobacteriati</taxon>
        <taxon>Methanobacteriota</taxon>
        <taxon>Stenosarchaea group</taxon>
        <taxon>Halobacteria</taxon>
        <taxon>Halobacteriales</taxon>
        <taxon>Haladaptataceae</taxon>
        <taxon>Halorussus</taxon>
    </lineage>
</organism>
<name>A0A8U0IJB0_9EURY</name>
<evidence type="ECO:0000256" key="1">
    <source>
        <dbReference type="SAM" id="Phobius"/>
    </source>
</evidence>
<keyword evidence="1" id="KW-0812">Transmembrane</keyword>